<feature type="compositionally biased region" description="Low complexity" evidence="1">
    <location>
        <begin position="303"/>
        <end position="320"/>
    </location>
</feature>
<dbReference type="Proteomes" id="UP000092600">
    <property type="component" value="Unassembled WGS sequence"/>
</dbReference>
<dbReference type="AlphaFoldDB" id="A0A199W676"/>
<accession>A0A199W676</accession>
<reference evidence="2 3" key="1">
    <citation type="journal article" date="2016" name="DNA Res.">
        <title>The draft genome of MD-2 pineapple using hybrid error correction of long reads.</title>
        <authorList>
            <person name="Redwan R.M."/>
            <person name="Saidin A."/>
            <person name="Kumar S.V."/>
        </authorList>
    </citation>
    <scope>NUCLEOTIDE SEQUENCE [LARGE SCALE GENOMIC DNA]</scope>
    <source>
        <strain evidence="3">cv. MD2</strain>
        <tissue evidence="2">Leaf</tissue>
    </source>
</reference>
<dbReference type="EMBL" id="LSRQ01000147">
    <property type="protein sequence ID" value="OAY84982.1"/>
    <property type="molecule type" value="Genomic_DNA"/>
</dbReference>
<feature type="compositionally biased region" description="Basic and acidic residues" evidence="1">
    <location>
        <begin position="288"/>
        <end position="297"/>
    </location>
</feature>
<protein>
    <submittedName>
        <fullName evidence="2">Uncharacterized protein</fullName>
    </submittedName>
</protein>
<feature type="region of interest" description="Disordered" evidence="1">
    <location>
        <begin position="41"/>
        <end position="91"/>
    </location>
</feature>
<name>A0A199W676_ANACO</name>
<feature type="compositionally biased region" description="Gly residues" evidence="1">
    <location>
        <begin position="376"/>
        <end position="386"/>
    </location>
</feature>
<comment type="caution">
    <text evidence="2">The sequence shown here is derived from an EMBL/GenBank/DDBJ whole genome shotgun (WGS) entry which is preliminary data.</text>
</comment>
<feature type="compositionally biased region" description="Basic and acidic residues" evidence="1">
    <location>
        <begin position="66"/>
        <end position="91"/>
    </location>
</feature>
<feature type="region of interest" description="Disordered" evidence="1">
    <location>
        <begin position="260"/>
        <end position="424"/>
    </location>
</feature>
<evidence type="ECO:0000313" key="2">
    <source>
        <dbReference type="EMBL" id="OAY84982.1"/>
    </source>
</evidence>
<sequence>MDRRLEPFLGPLHHLRAEPHHQDAELGLVERSVAVEVPLPHHRRRLLRRHPRHPENRSRVPPQALGRDHPPRGVRQRPETPAELRHEVVRREPRRHRREQVLVLGRHQDWPCFRLLGVPHDLEDRPYNHSVLSLGSGGNLKSDKSLSGFWGIFPAKKHTKWEELTNISWKSSRACLHLPCTANPIIIEFQEQRFLLSPISSNTRRALSMLPHFAYISTKALLTNTFPTSPFSLAYLSILSPNPIAPRLAQAGRTLASVTSFGRASPPSSHILRNTRTASSHRPLRAYPDTRDVHDTTFRSGMASNSSPARARSPPRAYPAIMEFHTATSRRGPAGGGEEAGLGVEVDERGGDEGVAGDAALEEERVEGAASASVSGSGGGGGGGGEGGEEEGEGERVGEEAAAAHAGEEGEGSGGGGGGGEGEGVEEAVVEEGGGWGGVGVEEGGGVEEVGVVGEGEEAEEEGLDALHAMAEGVRVDFLRLVHRPRAGLVGPGSGLAGTLFTSYLNAS</sequence>
<feature type="compositionally biased region" description="Polar residues" evidence="1">
    <location>
        <begin position="260"/>
        <end position="280"/>
    </location>
</feature>
<organism evidence="2 3">
    <name type="scientific">Ananas comosus</name>
    <name type="common">Pineapple</name>
    <name type="synonym">Ananas ananas</name>
    <dbReference type="NCBI Taxonomy" id="4615"/>
    <lineage>
        <taxon>Eukaryota</taxon>
        <taxon>Viridiplantae</taxon>
        <taxon>Streptophyta</taxon>
        <taxon>Embryophyta</taxon>
        <taxon>Tracheophyta</taxon>
        <taxon>Spermatophyta</taxon>
        <taxon>Magnoliopsida</taxon>
        <taxon>Liliopsida</taxon>
        <taxon>Poales</taxon>
        <taxon>Bromeliaceae</taxon>
        <taxon>Bromelioideae</taxon>
        <taxon>Ananas</taxon>
    </lineage>
</organism>
<evidence type="ECO:0000313" key="3">
    <source>
        <dbReference type="Proteomes" id="UP000092600"/>
    </source>
</evidence>
<evidence type="ECO:0000256" key="1">
    <source>
        <dbReference type="SAM" id="MobiDB-lite"/>
    </source>
</evidence>
<feature type="compositionally biased region" description="Basic residues" evidence="1">
    <location>
        <begin position="41"/>
        <end position="52"/>
    </location>
</feature>
<proteinExistence type="predicted"/>
<gene>
    <name evidence="2" type="ORF">ACMD2_19015</name>
</gene>
<feature type="compositionally biased region" description="Gly residues" evidence="1">
    <location>
        <begin position="412"/>
        <end position="422"/>
    </location>
</feature>